<name>A0A0V0Z6A3_9BILA</name>
<organism evidence="1 2">
    <name type="scientific">Trichinella patagoniensis</name>
    <dbReference type="NCBI Taxonomy" id="990121"/>
    <lineage>
        <taxon>Eukaryota</taxon>
        <taxon>Metazoa</taxon>
        <taxon>Ecdysozoa</taxon>
        <taxon>Nematoda</taxon>
        <taxon>Enoplea</taxon>
        <taxon>Dorylaimia</taxon>
        <taxon>Trichinellida</taxon>
        <taxon>Trichinellidae</taxon>
        <taxon>Trichinella</taxon>
    </lineage>
</organism>
<proteinExistence type="predicted"/>
<evidence type="ECO:0000313" key="2">
    <source>
        <dbReference type="Proteomes" id="UP000054783"/>
    </source>
</evidence>
<protein>
    <submittedName>
        <fullName evidence="1">Uncharacterized protein</fullName>
    </submittedName>
</protein>
<reference evidence="1 2" key="1">
    <citation type="submission" date="2015-01" db="EMBL/GenBank/DDBJ databases">
        <title>Evolution of Trichinella species and genotypes.</title>
        <authorList>
            <person name="Korhonen P.K."/>
            <person name="Edoardo P."/>
            <person name="Giuseppe L.R."/>
            <person name="Gasser R.B."/>
        </authorList>
    </citation>
    <scope>NUCLEOTIDE SEQUENCE [LARGE SCALE GENOMIC DNA]</scope>
    <source>
        <strain evidence="1">ISS2496</strain>
    </source>
</reference>
<comment type="caution">
    <text evidence="1">The sequence shown here is derived from an EMBL/GenBank/DDBJ whole genome shotgun (WGS) entry which is preliminary data.</text>
</comment>
<keyword evidence="2" id="KW-1185">Reference proteome</keyword>
<evidence type="ECO:0000313" key="1">
    <source>
        <dbReference type="EMBL" id="KRY08073.1"/>
    </source>
</evidence>
<dbReference type="EMBL" id="JYDQ01000368">
    <property type="protein sequence ID" value="KRY08073.1"/>
    <property type="molecule type" value="Genomic_DNA"/>
</dbReference>
<sequence>MIARASLSMWAYLRSATASVREWNAIGASLLHGSLWARTHLTPCGEVSQVRISGNCSSYWAKTALESAPLSSRRCNGSAALALFAKKVGTLGVTVWSLVVRPCLVGLPPSFQTDGSLPRQFDIRGTLHCCSQRRIFRGSGGFPRLEDGRTLALRLLAVHALDSATISTSWKYGTTPSELANSESMKRWKIPGAEAMPNWSHFALKAPLCVIIVCNSAEASSTSSR</sequence>
<accession>A0A0V0Z6A3</accession>
<dbReference type="Proteomes" id="UP000054783">
    <property type="component" value="Unassembled WGS sequence"/>
</dbReference>
<gene>
    <name evidence="1" type="ORF">T12_5538</name>
</gene>
<dbReference type="OrthoDB" id="10372685at2759"/>
<dbReference type="AlphaFoldDB" id="A0A0V0Z6A3"/>